<reference evidence="1 2" key="1">
    <citation type="submission" date="2020-01" db="EMBL/GenBank/DDBJ databases">
        <title>Spongiivirga citrea KCTC 32990T.</title>
        <authorList>
            <person name="Wang G."/>
        </authorList>
    </citation>
    <scope>NUCLEOTIDE SEQUENCE [LARGE SCALE GENOMIC DNA]</scope>
    <source>
        <strain evidence="1 2">KCTC 32990</strain>
    </source>
</reference>
<evidence type="ECO:0000313" key="2">
    <source>
        <dbReference type="Proteomes" id="UP000474296"/>
    </source>
</evidence>
<keyword evidence="2" id="KW-1185">Reference proteome</keyword>
<organism evidence="1 2">
    <name type="scientific">Spongiivirga citrea</name>
    <dbReference type="NCBI Taxonomy" id="1481457"/>
    <lineage>
        <taxon>Bacteria</taxon>
        <taxon>Pseudomonadati</taxon>
        <taxon>Bacteroidota</taxon>
        <taxon>Flavobacteriia</taxon>
        <taxon>Flavobacteriales</taxon>
        <taxon>Flavobacteriaceae</taxon>
        <taxon>Spongiivirga</taxon>
    </lineage>
</organism>
<dbReference type="EMBL" id="JAABOQ010000002">
    <property type="protein sequence ID" value="NER16366.1"/>
    <property type="molecule type" value="Genomic_DNA"/>
</dbReference>
<dbReference type="RefSeq" id="WP_164029641.1">
    <property type="nucleotide sequence ID" value="NZ_JAABOQ010000002.1"/>
</dbReference>
<comment type="caution">
    <text evidence="1">The sequence shown here is derived from an EMBL/GenBank/DDBJ whole genome shotgun (WGS) entry which is preliminary data.</text>
</comment>
<sequence>MQQLPNLLIILFAVCFTSFGFSQSTNNKQHYLWFDSVIGIENTGIYKGTSYVELYRVINEKHKFFELADFTSGEVIYDNQPYFDLQLKYDLFEDRLLVAHPVGNSTQVMILIKDKIKRFALNGASFVNTSKLSSGQNRGFCEVLTQKENSWLLKKYFKRPIKKLDKGSTYYEFREETGYVLLHKDEFFDIRNVRDLFAAFPEQKNEIRQFAKDYAALRKSDEDGYMTSVVQRLFKSLRS</sequence>
<name>A0A6M0CEX1_9FLAO</name>
<dbReference type="Proteomes" id="UP000474296">
    <property type="component" value="Unassembled WGS sequence"/>
</dbReference>
<evidence type="ECO:0000313" key="1">
    <source>
        <dbReference type="EMBL" id="NER16366.1"/>
    </source>
</evidence>
<protein>
    <submittedName>
        <fullName evidence="1">Uncharacterized protein</fullName>
    </submittedName>
</protein>
<gene>
    <name evidence="1" type="ORF">GWK10_04050</name>
</gene>
<proteinExistence type="predicted"/>
<accession>A0A6M0CEX1</accession>
<dbReference type="AlphaFoldDB" id="A0A6M0CEX1"/>